<gene>
    <name evidence="6" type="ORF">GCM10009760_23840</name>
</gene>
<sequence>MSDQHRTSDEQTTPGSYGYAGWEAPQPPPPGQNPYDASRDEAPTVRIVEGTVVEHGTYSHSEPGRPDLGHPEPSAPSALPGFGGGEDGGDHGSGHGGGHGDGHGGEPPIPAEPGATASPGGHARRGLLKGRLALVAAVATIAALLGGVAGGVIAERRDNSAAGSSATIVSPVSINSNGTANISAIAAAVSPSTVQIVVKTSSGTSTGTGVILTSTGQILTNFHVISGAVNDGGQMTVTFKDGSTASGSVTGTDKALDVAVVTASGVSGLTPAVLGNSANVAVGDQVVAIGNPEGLTGTVTSGIISAENRQVSVQVDEGTTRSNGGFGFPNLPGMNGFGGRSSGSSSSSSGDTATYKAFQTDAALNPGNSGGPLINANGQVIGLNSAMYSSSNSGSGADSSSAGSVGLGFAIPMNDIKQVLPKLQAGQTV</sequence>
<dbReference type="Proteomes" id="UP001422759">
    <property type="component" value="Unassembled WGS sequence"/>
</dbReference>
<keyword evidence="5" id="KW-0472">Membrane</keyword>
<dbReference type="PRINTS" id="PR00834">
    <property type="entry name" value="PROTEASES2C"/>
</dbReference>
<evidence type="ECO:0000313" key="7">
    <source>
        <dbReference type="Proteomes" id="UP001422759"/>
    </source>
</evidence>
<keyword evidence="5" id="KW-0812">Transmembrane</keyword>
<dbReference type="PANTHER" id="PTHR43343">
    <property type="entry name" value="PEPTIDASE S12"/>
    <property type="match status" value="1"/>
</dbReference>
<organism evidence="6 7">
    <name type="scientific">Kitasatospora kazusensis</name>
    <dbReference type="NCBI Taxonomy" id="407974"/>
    <lineage>
        <taxon>Bacteria</taxon>
        <taxon>Bacillati</taxon>
        <taxon>Actinomycetota</taxon>
        <taxon>Actinomycetes</taxon>
        <taxon>Kitasatosporales</taxon>
        <taxon>Streptomycetaceae</taxon>
        <taxon>Kitasatospora</taxon>
    </lineage>
</organism>
<evidence type="ECO:0008006" key="8">
    <source>
        <dbReference type="Google" id="ProtNLM"/>
    </source>
</evidence>
<reference evidence="6 7" key="1">
    <citation type="journal article" date="2019" name="Int. J. Syst. Evol. Microbiol.">
        <title>The Global Catalogue of Microorganisms (GCM) 10K type strain sequencing project: providing services to taxonomists for standard genome sequencing and annotation.</title>
        <authorList>
            <consortium name="The Broad Institute Genomics Platform"/>
            <consortium name="The Broad Institute Genome Sequencing Center for Infectious Disease"/>
            <person name="Wu L."/>
            <person name="Ma J."/>
        </authorList>
    </citation>
    <scope>NUCLEOTIDE SEQUENCE [LARGE SCALE GENOMIC DNA]</scope>
    <source>
        <strain evidence="6 7">JCM 14560</strain>
    </source>
</reference>
<keyword evidence="3" id="KW-0378">Hydrolase</keyword>
<evidence type="ECO:0000256" key="5">
    <source>
        <dbReference type="SAM" id="Phobius"/>
    </source>
</evidence>
<evidence type="ECO:0000313" key="6">
    <source>
        <dbReference type="EMBL" id="GAA2140574.1"/>
    </source>
</evidence>
<keyword evidence="5" id="KW-1133">Transmembrane helix</keyword>
<keyword evidence="7" id="KW-1185">Reference proteome</keyword>
<dbReference type="InterPro" id="IPR001940">
    <property type="entry name" value="Peptidase_S1C"/>
</dbReference>
<accession>A0ABN2ZDL1</accession>
<evidence type="ECO:0000256" key="3">
    <source>
        <dbReference type="ARBA" id="ARBA00022801"/>
    </source>
</evidence>
<dbReference type="SUPFAM" id="SSF50494">
    <property type="entry name" value="Trypsin-like serine proteases"/>
    <property type="match status" value="1"/>
</dbReference>
<feature type="compositionally biased region" description="Basic and acidic residues" evidence="4">
    <location>
        <begin position="88"/>
        <end position="104"/>
    </location>
</feature>
<dbReference type="Pfam" id="PF13365">
    <property type="entry name" value="Trypsin_2"/>
    <property type="match status" value="1"/>
</dbReference>
<feature type="transmembrane region" description="Helical" evidence="5">
    <location>
        <begin position="132"/>
        <end position="154"/>
    </location>
</feature>
<dbReference type="InterPro" id="IPR051201">
    <property type="entry name" value="Chloro_Bact_Ser_Proteases"/>
</dbReference>
<protein>
    <recommendedName>
        <fullName evidence="8">Serine protease PepD</fullName>
    </recommendedName>
</protein>
<dbReference type="RefSeq" id="WP_344463785.1">
    <property type="nucleotide sequence ID" value="NZ_BAAANT010000010.1"/>
</dbReference>
<dbReference type="PANTHER" id="PTHR43343:SF3">
    <property type="entry name" value="PROTEASE DO-LIKE 8, CHLOROPLASTIC"/>
    <property type="match status" value="1"/>
</dbReference>
<name>A0ABN2ZDL1_9ACTN</name>
<dbReference type="InterPro" id="IPR043504">
    <property type="entry name" value="Peptidase_S1_PA_chymotrypsin"/>
</dbReference>
<dbReference type="Gene3D" id="2.40.10.10">
    <property type="entry name" value="Trypsin-like serine proteases"/>
    <property type="match status" value="2"/>
</dbReference>
<keyword evidence="2" id="KW-0645">Protease</keyword>
<evidence type="ECO:0000256" key="1">
    <source>
        <dbReference type="ARBA" id="ARBA00010541"/>
    </source>
</evidence>
<evidence type="ECO:0000256" key="2">
    <source>
        <dbReference type="ARBA" id="ARBA00022670"/>
    </source>
</evidence>
<dbReference type="InterPro" id="IPR009003">
    <property type="entry name" value="Peptidase_S1_PA"/>
</dbReference>
<feature type="region of interest" description="Disordered" evidence="4">
    <location>
        <begin position="1"/>
        <end position="123"/>
    </location>
</feature>
<feature type="region of interest" description="Disordered" evidence="4">
    <location>
        <begin position="317"/>
        <end position="352"/>
    </location>
</feature>
<comment type="caution">
    <text evidence="6">The sequence shown here is derived from an EMBL/GenBank/DDBJ whole genome shotgun (WGS) entry which is preliminary data.</text>
</comment>
<comment type="similarity">
    <text evidence="1">Belongs to the peptidase S1C family.</text>
</comment>
<proteinExistence type="inferred from homology"/>
<evidence type="ECO:0000256" key="4">
    <source>
        <dbReference type="SAM" id="MobiDB-lite"/>
    </source>
</evidence>
<dbReference type="EMBL" id="BAAANT010000010">
    <property type="protein sequence ID" value="GAA2140574.1"/>
    <property type="molecule type" value="Genomic_DNA"/>
</dbReference>